<keyword evidence="2" id="KW-1185">Reference proteome</keyword>
<dbReference type="Proteomes" id="UP000078162">
    <property type="component" value="Chromosome"/>
</dbReference>
<evidence type="ECO:0000313" key="2">
    <source>
        <dbReference type="Proteomes" id="UP000078162"/>
    </source>
</evidence>
<name>A0A1A9HUR8_9CHLA</name>
<organism evidence="1 2">
    <name type="scientific">Candidatus Chlamydia sanziniae</name>
    <dbReference type="NCBI Taxonomy" id="1806891"/>
    <lineage>
        <taxon>Bacteria</taxon>
        <taxon>Pseudomonadati</taxon>
        <taxon>Chlamydiota</taxon>
        <taxon>Chlamydiia</taxon>
        <taxon>Chlamydiales</taxon>
        <taxon>Chlamydiaceae</taxon>
        <taxon>Chlamydia/Chlamydophila group</taxon>
        <taxon>Chlamydia</taxon>
    </lineage>
</organism>
<reference evidence="2" key="1">
    <citation type="submission" date="2016-03" db="EMBL/GenBank/DDBJ databases">
        <title>Culture-independent genomics supports pathogen discovery for uncultivable bacteria within the genus Chlamydia.</title>
        <authorList>
            <person name="Taylor-Brown A."/>
            <person name="Bachmann N.L."/>
            <person name="Borel N."/>
            <person name="Polkinghorne A."/>
        </authorList>
    </citation>
    <scope>NUCLEOTIDE SEQUENCE [LARGE SCALE GENOMIC DNA]</scope>
    <source>
        <strain evidence="2">2742-308</strain>
    </source>
</reference>
<dbReference type="AlphaFoldDB" id="A0A1A9HUR8"/>
<dbReference type="EMBL" id="CP014639">
    <property type="protein sequence ID" value="ANH78575.1"/>
    <property type="molecule type" value="Genomic_DNA"/>
</dbReference>
<dbReference type="STRING" id="1806891.Cs308_0404"/>
<gene>
    <name evidence="1" type="ORF">Cs308_0404</name>
</gene>
<sequence length="77" mass="8590">MSDSIQSVFFNKVHQLTTKSIVSAEMPLATQQLQSSEGMPAVASLELDFLRVEALLTDMREIRKCLEQSLHTLIPGE</sequence>
<dbReference type="PATRIC" id="fig|1806891.3.peg.395"/>
<accession>A0A1A9HUR8</accession>
<dbReference type="OrthoDB" id="19003at2"/>
<evidence type="ECO:0000313" key="1">
    <source>
        <dbReference type="EMBL" id="ANH78575.1"/>
    </source>
</evidence>
<dbReference type="KEGG" id="csaz:Cs308_0404"/>
<dbReference type="RefSeq" id="WP_066481944.1">
    <property type="nucleotide sequence ID" value="NZ_CP014639.1"/>
</dbReference>
<proteinExistence type="predicted"/>
<protein>
    <submittedName>
        <fullName evidence="1">Uncharacterized protein</fullName>
    </submittedName>
</protein>